<dbReference type="Proteomes" id="UP001549366">
    <property type="component" value="Unassembled WGS sequence"/>
</dbReference>
<reference evidence="3 4" key="1">
    <citation type="submission" date="2024-06" db="EMBL/GenBank/DDBJ databases">
        <title>Genomic Encyclopedia of Type Strains, Phase V (KMG-V): Genome sequencing to study the core and pangenomes of soil and plant-associated prokaryotes.</title>
        <authorList>
            <person name="Whitman W."/>
        </authorList>
    </citation>
    <scope>NUCLEOTIDE SEQUENCE [LARGE SCALE GENOMIC DNA]</scope>
    <source>
        <strain evidence="3 4">NE40</strain>
    </source>
</reference>
<keyword evidence="4" id="KW-1185">Reference proteome</keyword>
<gene>
    <name evidence="3" type="ORF">V5J35_000127</name>
</gene>
<dbReference type="InterPro" id="IPR013783">
    <property type="entry name" value="Ig-like_fold"/>
</dbReference>
<dbReference type="InterPro" id="IPR013517">
    <property type="entry name" value="FG-GAP"/>
</dbReference>
<dbReference type="SUPFAM" id="SSF69318">
    <property type="entry name" value="Integrin alpha N-terminal domain"/>
    <property type="match status" value="1"/>
</dbReference>
<proteinExistence type="predicted"/>
<dbReference type="PROSITE" id="PS51257">
    <property type="entry name" value="PROKAR_LIPOPROTEIN"/>
    <property type="match status" value="1"/>
</dbReference>
<feature type="domain" description="CARDB" evidence="2">
    <location>
        <begin position="928"/>
        <end position="1016"/>
    </location>
</feature>
<organism evidence="3 4">
    <name type="scientific">Endozoicomonas lisbonensis</name>
    <dbReference type="NCBI Taxonomy" id="3120522"/>
    <lineage>
        <taxon>Bacteria</taxon>
        <taxon>Pseudomonadati</taxon>
        <taxon>Pseudomonadota</taxon>
        <taxon>Gammaproteobacteria</taxon>
        <taxon>Oceanospirillales</taxon>
        <taxon>Endozoicomonadaceae</taxon>
        <taxon>Endozoicomonas</taxon>
    </lineage>
</organism>
<dbReference type="InterPro" id="IPR028994">
    <property type="entry name" value="Integrin_alpha_N"/>
</dbReference>
<dbReference type="InterPro" id="IPR011635">
    <property type="entry name" value="CARDB"/>
</dbReference>
<dbReference type="Gene3D" id="2.130.10.130">
    <property type="entry name" value="Integrin alpha, N-terminal"/>
    <property type="match status" value="2"/>
</dbReference>
<evidence type="ECO:0000259" key="2">
    <source>
        <dbReference type="Pfam" id="PF07705"/>
    </source>
</evidence>
<accession>A0ABV2SB17</accession>
<evidence type="ECO:0000256" key="1">
    <source>
        <dbReference type="ARBA" id="ARBA00022729"/>
    </source>
</evidence>
<keyword evidence="1" id="KW-0732">Signal</keyword>
<dbReference type="Pfam" id="PF01839">
    <property type="entry name" value="FG-GAP"/>
    <property type="match status" value="1"/>
</dbReference>
<evidence type="ECO:0000313" key="3">
    <source>
        <dbReference type="EMBL" id="MET4754935.1"/>
    </source>
</evidence>
<dbReference type="Gene3D" id="2.60.40.10">
    <property type="entry name" value="Immunoglobulins"/>
    <property type="match status" value="1"/>
</dbReference>
<comment type="caution">
    <text evidence="3">The sequence shown here is derived from an EMBL/GenBank/DDBJ whole genome shotgun (WGS) entry which is preliminary data.</text>
</comment>
<sequence length="1028" mass="113726">MKNVISIVLVPLLLSGCFSDSSKSPASLSRSQQPASYTQAYGTAVTPATNPFEGNYQLVQSNDIAMVWTAPAAGGKTPIDTAREFPQSLQLAAATYSAKTDNSESEAFISLDQKAQALPASFQLNTFYNQSAFSFNLDVVAGDINGDGRSDLVIASYNAKEGKVIIHAGVGETSEILKSLSNVKENDTEPRMAISMAIADYDDDEKDEVMLVWVDTHLNIQYIDFEDNKPRLGTIYQGDAFKNNNFYPQVASTAGNYSGDGVQLAVAWSKDAGSSSKTTPLVLQIFHVGENGVLEEKTRVDKVGNLAIGRPAYQSDKPYVAGQIDLASGDLNGNQADEVIVAWSRASDSHNIRNQSSIPTVTPELTVYSITPDLLSHSQLGSLQAKEEWDYTYTSVAVSDFNLDLVNEVVVGTAGTLANGESKLAFNIYSYDLSASQLLANGGYQSKDFIASERTNWPDGSFWSLLDVQVGDLNGDLTSEIVAAWRPSDQTCVTCASLGVFSVATDLKKITETKARTNKQQILGYSSGPNKWIGGHLSVALGDFSGNSVRVGPPKKFRRNATRQILALINEPPKHEDWWMNDEGKVTDTLNVNNNRDSYVLYQNKLSTSTNMQLDISRDWSYSDKTSLSLGKKKLAMLKSSIEKTYGNNFTKKFGSIQSLEFGSNAYAEMDDYVVLLELGYTVWEYPTYTGPDSVPDKPEGTIMVVFPDRPDNSGVIRYIPGNQPGSYYKPNHETANLLSYSSKNPVDVITKDNEGINQSYVLLNQNEFTLGPAGKADEYVSWEEVKTKTTSVEQSQEITRKQGFNGSFTKFISFGLDIETQSKYTEKQLSTLDLSYQDSTSIHIYLSSFPDRDYSFSVTPWVYWSQLGYLVVDYKVDIPDTREKRGWYKTYGELPDPAFALPMRSKDLTDPYRQYSREIGFDLDESGKPVAIEAQIHNYSLLDNSIKVAVRCYDGDPATGGKQIDKDVTVQLAGKQTTKTARLTWSPDDSETAYKIYCVIDPDNTLKEIHEWNNTAWANWPMNEVNE</sequence>
<protein>
    <recommendedName>
        <fullName evidence="2">CARDB domain-containing protein</fullName>
    </recommendedName>
</protein>
<name>A0ABV2SB17_9GAMM</name>
<dbReference type="Pfam" id="PF07705">
    <property type="entry name" value="CARDB"/>
    <property type="match status" value="1"/>
</dbReference>
<evidence type="ECO:0000313" key="4">
    <source>
        <dbReference type="Proteomes" id="UP001549366"/>
    </source>
</evidence>
<dbReference type="EMBL" id="JBEWTB010000001">
    <property type="protein sequence ID" value="MET4754935.1"/>
    <property type="molecule type" value="Genomic_DNA"/>
</dbReference>